<proteinExistence type="predicted"/>
<organism evidence="1">
    <name type="scientific">Bandra megavirus</name>
    <dbReference type="NCBI Taxonomy" id="2071566"/>
    <lineage>
        <taxon>Viruses</taxon>
        <taxon>Varidnaviria</taxon>
        <taxon>Bamfordvirae</taxon>
        <taxon>Nucleocytoviricota</taxon>
        <taxon>Megaviricetes</taxon>
        <taxon>Imitervirales</taxon>
        <taxon>Mimiviridae</taxon>
        <taxon>Megamimivirinae</taxon>
        <taxon>Megavirus</taxon>
    </lineage>
</organism>
<reference evidence="1" key="1">
    <citation type="submission" date="2018-01" db="EMBL/GenBank/DDBJ databases">
        <title>Draft genome sequence of Bandra megavirus.</title>
        <authorList>
            <person name="Chatterjee A."/>
            <person name="Yadav R."/>
            <person name="Kondabagil K."/>
        </authorList>
    </citation>
    <scope>NUCLEOTIDE SEQUENCE</scope>
    <source>
        <strain evidence="1">KK-1</strain>
    </source>
</reference>
<dbReference type="EMBL" id="MG779394">
    <property type="protein sequence ID" value="AUV59010.1"/>
    <property type="molecule type" value="Genomic_DNA"/>
</dbReference>
<sequence>MQFDFKNGGVYKLDKDLRGYKKVYCSYVGIWNRDFKKAVMTLRIPKDQTIVIPDTTNKYSTLNDTDVDGIMKTDEVLVEKIEDLDGNTIGDHFECTSSKSNGPQYPLKYDSNGVVIGHDYITEYNGYEYVYGLGKKYQVHLDLNHKNITGSGYFFYSTKEQAKKSAEYY</sequence>
<evidence type="ECO:0000313" key="1">
    <source>
        <dbReference type="EMBL" id="AUV59010.1"/>
    </source>
</evidence>
<protein>
    <submittedName>
        <fullName evidence="1">Uncharacterized protein</fullName>
    </submittedName>
</protein>
<accession>A0A2K9V9Y2</accession>
<name>A0A2K9V9Y2_9VIRU</name>